<dbReference type="PANTHER" id="PTHR10870:SF0">
    <property type="entry name" value="CELL CYCLE CHECKPOINT PROTEIN RAD1"/>
    <property type="match status" value="1"/>
</dbReference>
<dbReference type="OMA" id="GLAGICH"/>
<comment type="similarity">
    <text evidence="2">Belongs to the rad1 family.</text>
</comment>
<keyword evidence="6" id="KW-1185">Reference proteome</keyword>
<dbReference type="InParanoid" id="A0A6P6YHZ0"/>
<dbReference type="PRINTS" id="PR01245">
    <property type="entry name" value="RAD1REC1"/>
</dbReference>
<dbReference type="GO" id="GO:0006281">
    <property type="term" value="P:DNA repair"/>
    <property type="evidence" value="ECO:0007669"/>
    <property type="project" value="UniProtKB-KW"/>
</dbReference>
<dbReference type="InterPro" id="IPR003021">
    <property type="entry name" value="Rad1_Rec1_Rad17"/>
</dbReference>
<dbReference type="RefSeq" id="XP_027205148.1">
    <property type="nucleotide sequence ID" value="XM_027349347.1"/>
</dbReference>
<dbReference type="SUPFAM" id="SSF55979">
    <property type="entry name" value="DNA clamp"/>
    <property type="match status" value="1"/>
</dbReference>
<dbReference type="GO" id="GO:0030896">
    <property type="term" value="C:checkpoint clamp complex"/>
    <property type="evidence" value="ECO:0007669"/>
    <property type="project" value="TreeGrafter"/>
</dbReference>
<dbReference type="Gene3D" id="3.70.10.10">
    <property type="match status" value="1"/>
</dbReference>
<evidence type="ECO:0000313" key="7">
    <source>
        <dbReference type="RefSeq" id="XP_027205148.1"/>
    </source>
</evidence>
<keyword evidence="4" id="KW-0234">DNA repair</keyword>
<dbReference type="PANTHER" id="PTHR10870">
    <property type="entry name" value="CELL CYCLE CHECKPOINT PROTEIN RAD1"/>
    <property type="match status" value="1"/>
</dbReference>
<reference evidence="7" key="1">
    <citation type="submission" date="2025-08" db="UniProtKB">
        <authorList>
            <consortium name="RefSeq"/>
        </authorList>
    </citation>
    <scope>IDENTIFICATION</scope>
    <source>
        <strain evidence="7">Airmid</strain>
    </source>
</reference>
<evidence type="ECO:0000256" key="1">
    <source>
        <dbReference type="ARBA" id="ARBA00004123"/>
    </source>
</evidence>
<evidence type="ECO:0000256" key="2">
    <source>
        <dbReference type="ARBA" id="ARBA00010991"/>
    </source>
</evidence>
<organism evidence="6 7">
    <name type="scientific">Dermatophagoides pteronyssinus</name>
    <name type="common">European house dust mite</name>
    <dbReference type="NCBI Taxonomy" id="6956"/>
    <lineage>
        <taxon>Eukaryota</taxon>
        <taxon>Metazoa</taxon>
        <taxon>Ecdysozoa</taxon>
        <taxon>Arthropoda</taxon>
        <taxon>Chelicerata</taxon>
        <taxon>Arachnida</taxon>
        <taxon>Acari</taxon>
        <taxon>Acariformes</taxon>
        <taxon>Sarcoptiformes</taxon>
        <taxon>Astigmata</taxon>
        <taxon>Psoroptidia</taxon>
        <taxon>Analgoidea</taxon>
        <taxon>Pyroglyphidae</taxon>
        <taxon>Dermatophagoidinae</taxon>
        <taxon>Dermatophagoides</taxon>
    </lineage>
</organism>
<evidence type="ECO:0000313" key="6">
    <source>
        <dbReference type="Proteomes" id="UP000515146"/>
    </source>
</evidence>
<keyword evidence="3" id="KW-0227">DNA damage</keyword>
<accession>A0A6P6YHZ0</accession>
<keyword evidence="5" id="KW-0539">Nucleus</keyword>
<dbReference type="CTD" id="5810"/>
<dbReference type="Proteomes" id="UP000515146">
    <property type="component" value="Unplaced"/>
</dbReference>
<evidence type="ECO:0000256" key="3">
    <source>
        <dbReference type="ARBA" id="ARBA00022763"/>
    </source>
</evidence>
<dbReference type="FunCoup" id="A0A6P6YHZ0">
    <property type="interactions" value="1359"/>
</dbReference>
<comment type="subcellular location">
    <subcellularLocation>
        <location evidence="1">Nucleus</location>
    </subcellularLocation>
</comment>
<dbReference type="AlphaFoldDB" id="A0A6P6YHZ0"/>
<sequence>MSSNNTSEFSSTQESQQSSSSSQRITLFSGEIQNTKFLSPVLKSINIDKFIQIIVTECGIKFICENYQTIQATTFIDRNLFVKYHMENEKTPQTIRILTTELLHVLSFLLTKQSNRYQQQQQQQSKSSLIIKYDNDKRLKLKIISNDRLFKSSIQTLDTININVWTMAFVNRITLDASVLKDFWKFANTNADSISIEMNNDEPWFLMSTKSQFREFSQQIDASSTHIEHYECTVPSINHYQMKSIKYTVRPLMLADKINIRFSSAGLLNMQFFIPIDSVIDDSHFDDGDGLQQQQQQQRQIIHSTTTASDSQRCFVEFFIIPII</sequence>
<gene>
    <name evidence="7" type="primary">LOC113798765</name>
</gene>
<proteinExistence type="inferred from homology"/>
<protein>
    <submittedName>
        <fullName evidence="7">Cell cycle checkpoint protein RAD1-like</fullName>
    </submittedName>
</protein>
<dbReference type="GO" id="GO:0000077">
    <property type="term" value="P:DNA damage checkpoint signaling"/>
    <property type="evidence" value="ECO:0007669"/>
    <property type="project" value="InterPro"/>
</dbReference>
<evidence type="ECO:0000256" key="5">
    <source>
        <dbReference type="ARBA" id="ARBA00023242"/>
    </source>
</evidence>
<dbReference type="Pfam" id="PF02144">
    <property type="entry name" value="Rad1"/>
    <property type="match status" value="1"/>
</dbReference>
<evidence type="ECO:0000256" key="4">
    <source>
        <dbReference type="ARBA" id="ARBA00023204"/>
    </source>
</evidence>
<dbReference type="OrthoDB" id="337581at2759"/>
<dbReference type="KEGG" id="dpte:113798765"/>
<name>A0A6P6YHZ0_DERPT</name>
<dbReference type="InterPro" id="IPR046938">
    <property type="entry name" value="DNA_clamp_sf"/>
</dbReference>